<dbReference type="EMBL" id="FOGS01000005">
    <property type="protein sequence ID" value="SES00349.1"/>
    <property type="molecule type" value="Genomic_DNA"/>
</dbReference>
<sequence length="260" mass="28409">MTVEITSKIVGYRIKQQAPEAPSPTLPEEDPLTVRIPSRPEGTLEAVSEKISYVGAEGRKKVYLLVSFMPVEGVVGGKRVVIERPVEFFFPSGQLSSEHQWITATMRSLSLAARGGYVTQAVADLRKVAWDKGLVRCGMNRWNKPMFHDSEVAAIAWSIQQILYRRGFLDQDGNQVPVESLVERYAHRMQHGHAWQPPAEDTPAEAESGAVEPIGQDAATSNAPSNGPAVVGHCPECRGELIMMDGCPTCYAGCGWSKCG</sequence>
<name>A0A1H9TTC1_9GAMM</name>
<keyword evidence="2" id="KW-1185">Reference proteome</keyword>
<evidence type="ECO:0000313" key="2">
    <source>
        <dbReference type="Proteomes" id="UP000198505"/>
    </source>
</evidence>
<evidence type="ECO:0000313" key="1">
    <source>
        <dbReference type="EMBL" id="SES00349.1"/>
    </source>
</evidence>
<organism evidence="1 2">
    <name type="scientific">Vreelandella subterranea</name>
    <dbReference type="NCBI Taxonomy" id="416874"/>
    <lineage>
        <taxon>Bacteria</taxon>
        <taxon>Pseudomonadati</taxon>
        <taxon>Pseudomonadota</taxon>
        <taxon>Gammaproteobacteria</taxon>
        <taxon>Oceanospirillales</taxon>
        <taxon>Halomonadaceae</taxon>
        <taxon>Vreelandella</taxon>
    </lineage>
</organism>
<reference evidence="2" key="1">
    <citation type="submission" date="2016-10" db="EMBL/GenBank/DDBJ databases">
        <authorList>
            <person name="Varghese N."/>
            <person name="Submissions S."/>
        </authorList>
    </citation>
    <scope>NUCLEOTIDE SEQUENCE [LARGE SCALE GENOMIC DNA]</scope>
    <source>
        <strain evidence="2">CGMCC 1.6495</strain>
    </source>
</reference>
<protein>
    <submittedName>
        <fullName evidence="1">Ribonucleoside-diphosphate reductase alpha chain</fullName>
    </submittedName>
</protein>
<gene>
    <name evidence="1" type="ORF">SAMN04487958_105207</name>
</gene>
<proteinExistence type="predicted"/>
<dbReference type="STRING" id="416874.SAMN04487958_105207"/>
<accession>A0A1H9TTC1</accession>
<dbReference type="AlphaFoldDB" id="A0A1H9TTC1"/>
<dbReference type="Proteomes" id="UP000198505">
    <property type="component" value="Unassembled WGS sequence"/>
</dbReference>
<dbReference type="RefSeq" id="WP_092827325.1">
    <property type="nucleotide sequence ID" value="NZ_FOGS01000005.1"/>
</dbReference>